<organism evidence="2 3">
    <name type="scientific">Pleurodeles waltl</name>
    <name type="common">Iberian ribbed newt</name>
    <dbReference type="NCBI Taxonomy" id="8319"/>
    <lineage>
        <taxon>Eukaryota</taxon>
        <taxon>Metazoa</taxon>
        <taxon>Chordata</taxon>
        <taxon>Craniata</taxon>
        <taxon>Vertebrata</taxon>
        <taxon>Euteleostomi</taxon>
        <taxon>Amphibia</taxon>
        <taxon>Batrachia</taxon>
        <taxon>Caudata</taxon>
        <taxon>Salamandroidea</taxon>
        <taxon>Salamandridae</taxon>
        <taxon>Pleurodelinae</taxon>
        <taxon>Pleurodeles</taxon>
    </lineage>
</organism>
<keyword evidence="3" id="KW-1185">Reference proteome</keyword>
<gene>
    <name evidence="2" type="ORF">NDU88_006828</name>
</gene>
<proteinExistence type="predicted"/>
<evidence type="ECO:0000256" key="1">
    <source>
        <dbReference type="SAM" id="MobiDB-lite"/>
    </source>
</evidence>
<evidence type="ECO:0000313" key="3">
    <source>
        <dbReference type="Proteomes" id="UP001066276"/>
    </source>
</evidence>
<feature type="region of interest" description="Disordered" evidence="1">
    <location>
        <begin position="29"/>
        <end position="103"/>
    </location>
</feature>
<evidence type="ECO:0000313" key="2">
    <source>
        <dbReference type="EMBL" id="KAJ1140476.1"/>
    </source>
</evidence>
<reference evidence="2" key="1">
    <citation type="journal article" date="2022" name="bioRxiv">
        <title>Sequencing and chromosome-scale assembly of the giantPleurodeles waltlgenome.</title>
        <authorList>
            <person name="Brown T."/>
            <person name="Elewa A."/>
            <person name="Iarovenko S."/>
            <person name="Subramanian E."/>
            <person name="Araus A.J."/>
            <person name="Petzold A."/>
            <person name="Susuki M."/>
            <person name="Suzuki K.-i.T."/>
            <person name="Hayashi T."/>
            <person name="Toyoda A."/>
            <person name="Oliveira C."/>
            <person name="Osipova E."/>
            <person name="Leigh N.D."/>
            <person name="Simon A."/>
            <person name="Yun M.H."/>
        </authorList>
    </citation>
    <scope>NUCLEOTIDE SEQUENCE</scope>
    <source>
        <strain evidence="2">20211129_DDA</strain>
        <tissue evidence="2">Liver</tissue>
    </source>
</reference>
<sequence>MCPGGALEEDLSGSKCHDDVYNPEVIAMRSANEEGATPRVCGGRESGLNRSSTATEARAERANPAHPARRMRRKTVTREDLRRTRRPTTSLEGCGYTRSWNDF</sequence>
<accession>A0AAV7QIZ5</accession>
<name>A0AAV7QIZ5_PLEWA</name>
<dbReference type="Proteomes" id="UP001066276">
    <property type="component" value="Chromosome 6"/>
</dbReference>
<dbReference type="AlphaFoldDB" id="A0AAV7QIZ5"/>
<comment type="caution">
    <text evidence="2">The sequence shown here is derived from an EMBL/GenBank/DDBJ whole genome shotgun (WGS) entry which is preliminary data.</text>
</comment>
<protein>
    <submittedName>
        <fullName evidence="2">Uncharacterized protein</fullName>
    </submittedName>
</protein>
<dbReference type="EMBL" id="JANPWB010000010">
    <property type="protein sequence ID" value="KAJ1140476.1"/>
    <property type="molecule type" value="Genomic_DNA"/>
</dbReference>